<protein>
    <submittedName>
        <fullName evidence="1">Uncharacterized protein</fullName>
    </submittedName>
</protein>
<dbReference type="AlphaFoldDB" id="A0A7K1FFZ2"/>
<accession>A0A7K1FFZ2</accession>
<organism evidence="1 2">
    <name type="scientific">Nakamurella alba</name>
    <dbReference type="NCBI Taxonomy" id="2665158"/>
    <lineage>
        <taxon>Bacteria</taxon>
        <taxon>Bacillati</taxon>
        <taxon>Actinomycetota</taxon>
        <taxon>Actinomycetes</taxon>
        <taxon>Nakamurellales</taxon>
        <taxon>Nakamurellaceae</taxon>
        <taxon>Nakamurella</taxon>
    </lineage>
</organism>
<sequence>MAVLPLDPEQLLRSVRDALAGPVLDALPGRGADFARAELLSAVELLDNIAGGLTWSPDEKAAEEADLADLETTLGLPPTEGDRAGRLRTVGDRIRGTYTADQDPQDTIAAVLAWTDAELRRGMSTATRASTIGG</sequence>
<name>A0A7K1FFZ2_9ACTN</name>
<keyword evidence="2" id="KW-1185">Reference proteome</keyword>
<dbReference type="RefSeq" id="WP_154766984.1">
    <property type="nucleotide sequence ID" value="NZ_WLYK01000001.1"/>
</dbReference>
<reference evidence="1 2" key="1">
    <citation type="submission" date="2019-11" db="EMBL/GenBank/DDBJ databases">
        <authorList>
            <person name="Jiang L.-Q."/>
        </authorList>
    </citation>
    <scope>NUCLEOTIDE SEQUENCE [LARGE SCALE GENOMIC DNA]</scope>
    <source>
        <strain evidence="1 2">YIM 132087</strain>
    </source>
</reference>
<evidence type="ECO:0000313" key="2">
    <source>
        <dbReference type="Proteomes" id="UP000460221"/>
    </source>
</evidence>
<dbReference type="EMBL" id="WLYK01000001">
    <property type="protein sequence ID" value="MTD13031.1"/>
    <property type="molecule type" value="Genomic_DNA"/>
</dbReference>
<comment type="caution">
    <text evidence="1">The sequence shown here is derived from an EMBL/GenBank/DDBJ whole genome shotgun (WGS) entry which is preliminary data.</text>
</comment>
<gene>
    <name evidence="1" type="ORF">GIS00_03605</name>
</gene>
<dbReference type="Proteomes" id="UP000460221">
    <property type="component" value="Unassembled WGS sequence"/>
</dbReference>
<proteinExistence type="predicted"/>
<evidence type="ECO:0000313" key="1">
    <source>
        <dbReference type="EMBL" id="MTD13031.1"/>
    </source>
</evidence>